<dbReference type="Pfam" id="PF21863">
    <property type="entry name" value="HTH_67"/>
    <property type="match status" value="1"/>
</dbReference>
<proteinExistence type="predicted"/>
<gene>
    <name evidence="1" type="ORF">I4I82_32155</name>
</gene>
<dbReference type="EMBL" id="JADQDF010000001">
    <property type="protein sequence ID" value="MBW0132302.1"/>
    <property type="molecule type" value="Genomic_DNA"/>
</dbReference>
<comment type="caution">
    <text evidence="1">The sequence shown here is derived from an EMBL/GenBank/DDBJ whole genome shotgun (WGS) entry which is preliminary data.</text>
</comment>
<accession>A0ABS6UJF2</accession>
<keyword evidence="2" id="KW-1185">Reference proteome</keyword>
<dbReference type="Proteomes" id="UP000694300">
    <property type="component" value="Unassembled WGS sequence"/>
</dbReference>
<protein>
    <recommendedName>
        <fullName evidence="3">SalK</fullName>
    </recommendedName>
</protein>
<name>A0ABS6UJF2_9PSEU</name>
<organism evidence="1 2">
    <name type="scientific">Pseudonocardia oceani</name>
    <dbReference type="NCBI Taxonomy" id="2792013"/>
    <lineage>
        <taxon>Bacteria</taxon>
        <taxon>Bacillati</taxon>
        <taxon>Actinomycetota</taxon>
        <taxon>Actinomycetes</taxon>
        <taxon>Pseudonocardiales</taxon>
        <taxon>Pseudonocardiaceae</taxon>
        <taxon>Pseudonocardia</taxon>
    </lineage>
</organism>
<dbReference type="NCBIfam" id="NF047719">
    <property type="entry name" value="SCO6745_fam_HTH"/>
    <property type="match status" value="1"/>
</dbReference>
<evidence type="ECO:0000313" key="1">
    <source>
        <dbReference type="EMBL" id="MBW0132302.1"/>
    </source>
</evidence>
<evidence type="ECO:0008006" key="3">
    <source>
        <dbReference type="Google" id="ProtNLM"/>
    </source>
</evidence>
<sequence>MDYATMRGLFFAPPTAPRPPSPAAGHDTPARRLRDAIEPLACQAIWSPEAAEDYAALGLDDYFAAYVWQRTAALGVPPTALAVTALGVFAPDLVGPVYEKGAAALSRADVVRVRLDAPGRTVRRELGVSDAEAGRAAALLRRGIDAAETTARPLFTGLRADPWPQDPPAALVHACNLLREHRGDSHLAACATAGLDPVQSNVLTELWCGYALLTYTPSRGWSAERMDAAVTALRARGLVEGDALSAEGLRFRGGLEATTDAMQQTVVDAIGPDLDALTKQLGEWSDALVAAGAAPPDPAKRLAG</sequence>
<dbReference type="RefSeq" id="WP_218596360.1">
    <property type="nucleotide sequence ID" value="NZ_JADQDF010000001.1"/>
</dbReference>
<reference evidence="1 2" key="1">
    <citation type="submission" date="2020-11" db="EMBL/GenBank/DDBJ databases">
        <title>Pseudonocardia abyssalis sp. nov. and Pseudonocardia oceani sp. nov., description and phylogenomic analysis of two novel actinomycetes isolated from the deep Southern Ocean.</title>
        <authorList>
            <person name="Parra J."/>
        </authorList>
    </citation>
    <scope>NUCLEOTIDE SEQUENCE [LARGE SCALE GENOMIC DNA]</scope>
    <source>
        <strain evidence="2">KRD185</strain>
    </source>
</reference>
<evidence type="ECO:0000313" key="2">
    <source>
        <dbReference type="Proteomes" id="UP000694300"/>
    </source>
</evidence>
<dbReference type="InterPro" id="IPR054058">
    <property type="entry name" value="HTH_67"/>
</dbReference>